<proteinExistence type="predicted"/>
<dbReference type="RefSeq" id="WP_203365871.1">
    <property type="nucleotide sequence ID" value="NZ_WSFT01000024.1"/>
</dbReference>
<comment type="caution">
    <text evidence="2">The sequence shown here is derived from an EMBL/GenBank/DDBJ whole genome shotgun (WGS) entry which is preliminary data.</text>
</comment>
<evidence type="ECO:0000313" key="2">
    <source>
        <dbReference type="EMBL" id="MBS4537942.1"/>
    </source>
</evidence>
<name>A0A942UYH7_9FIRM</name>
<evidence type="ECO:0000256" key="1">
    <source>
        <dbReference type="SAM" id="Phobius"/>
    </source>
</evidence>
<feature type="transmembrane region" description="Helical" evidence="1">
    <location>
        <begin position="57"/>
        <end position="86"/>
    </location>
</feature>
<gene>
    <name evidence="2" type="ORF">GOQ27_05680</name>
</gene>
<reference evidence="2" key="1">
    <citation type="submission" date="2019-12" db="EMBL/GenBank/DDBJ databases">
        <title>Clostridiaceae gen. nov. sp. nov., isolated from sediment in Xinjiang, China.</title>
        <authorList>
            <person name="Zhang R."/>
        </authorList>
    </citation>
    <scope>NUCLEOTIDE SEQUENCE</scope>
    <source>
        <strain evidence="2">D2Q-11</strain>
    </source>
</reference>
<keyword evidence="1" id="KW-1133">Transmembrane helix</keyword>
<feature type="transmembrane region" description="Helical" evidence="1">
    <location>
        <begin position="6"/>
        <end position="26"/>
    </location>
</feature>
<dbReference type="Proteomes" id="UP000724672">
    <property type="component" value="Unassembled WGS sequence"/>
</dbReference>
<dbReference type="Pfam" id="PF07441">
    <property type="entry name" value="BofA"/>
    <property type="match status" value="1"/>
</dbReference>
<dbReference type="EMBL" id="WSFT01000024">
    <property type="protein sequence ID" value="MBS4537942.1"/>
    <property type="molecule type" value="Genomic_DNA"/>
</dbReference>
<keyword evidence="1" id="KW-0472">Membrane</keyword>
<accession>A0A942UYH7</accession>
<sequence>MFSGMPIYIPIIIIVLLLLGFISILSAIKIRKFVLHSILGILLLFLYNIFLSGFTGIYVGINIVTVLVVAILGMPGFVLLLVLNLIL</sequence>
<dbReference type="AlphaFoldDB" id="A0A942UYH7"/>
<keyword evidence="1" id="KW-0812">Transmembrane</keyword>
<organism evidence="2 3">
    <name type="scientific">Anaeromonas frigoriresistens</name>
    <dbReference type="NCBI Taxonomy" id="2683708"/>
    <lineage>
        <taxon>Bacteria</taxon>
        <taxon>Bacillati</taxon>
        <taxon>Bacillota</taxon>
        <taxon>Tissierellia</taxon>
        <taxon>Tissierellales</taxon>
        <taxon>Thermohalobacteraceae</taxon>
        <taxon>Anaeromonas</taxon>
    </lineage>
</organism>
<evidence type="ECO:0000313" key="3">
    <source>
        <dbReference type="Proteomes" id="UP000724672"/>
    </source>
</evidence>
<protein>
    <submittedName>
        <fullName evidence="2">Pro-sigmaK processing inhibitor BofA family protein</fullName>
    </submittedName>
</protein>
<feature type="transmembrane region" description="Helical" evidence="1">
    <location>
        <begin position="33"/>
        <end position="51"/>
    </location>
</feature>
<dbReference type="InterPro" id="IPR010001">
    <property type="entry name" value="BofA"/>
</dbReference>
<keyword evidence="3" id="KW-1185">Reference proteome</keyword>